<dbReference type="EMBL" id="FIZX01000001">
    <property type="protein sequence ID" value="CZF78681.1"/>
    <property type="molecule type" value="Genomic_DNA"/>
</dbReference>
<dbReference type="CDD" id="cd06661">
    <property type="entry name" value="GGCT_like"/>
    <property type="match status" value="1"/>
</dbReference>
<reference evidence="3" key="1">
    <citation type="submission" date="2016-02" db="EMBL/GenBank/DDBJ databases">
        <authorList>
            <person name="Rodrigo-Torres Lidia"/>
            <person name="Arahal R.David."/>
        </authorList>
    </citation>
    <scope>NUCLEOTIDE SEQUENCE [LARGE SCALE GENOMIC DNA]</scope>
    <source>
        <strain evidence="3">CECT 9029</strain>
    </source>
</reference>
<name>A0A128EXF1_9GAMM</name>
<evidence type="ECO:0000313" key="3">
    <source>
        <dbReference type="Proteomes" id="UP000071641"/>
    </source>
</evidence>
<organism evidence="2 3">
    <name type="scientific">Grimontia celer</name>
    <dbReference type="NCBI Taxonomy" id="1796497"/>
    <lineage>
        <taxon>Bacteria</taxon>
        <taxon>Pseudomonadati</taxon>
        <taxon>Pseudomonadota</taxon>
        <taxon>Gammaproteobacteria</taxon>
        <taxon>Vibrionales</taxon>
        <taxon>Vibrionaceae</taxon>
        <taxon>Grimontia</taxon>
    </lineage>
</organism>
<feature type="domain" description="Gamma-glutamylcyclotransferase AIG2-like" evidence="1">
    <location>
        <begin position="3"/>
        <end position="106"/>
    </location>
</feature>
<accession>A0A128EXF1</accession>
<dbReference type="AlphaFoldDB" id="A0A128EXF1"/>
<dbReference type="STRING" id="1796497.GCE9029_00991"/>
<dbReference type="Proteomes" id="UP000071641">
    <property type="component" value="Unassembled WGS sequence"/>
</dbReference>
<keyword evidence="3" id="KW-1185">Reference proteome</keyword>
<dbReference type="InterPro" id="IPR013024">
    <property type="entry name" value="GGCT-like"/>
</dbReference>
<protein>
    <recommendedName>
        <fullName evidence="1">Gamma-glutamylcyclotransferase AIG2-like domain-containing protein</fullName>
    </recommendedName>
</protein>
<proteinExistence type="predicted"/>
<dbReference type="SUPFAM" id="SSF110857">
    <property type="entry name" value="Gamma-glutamyl cyclotransferase-like"/>
    <property type="match status" value="1"/>
</dbReference>
<dbReference type="InterPro" id="IPR009288">
    <property type="entry name" value="AIG2-like_dom"/>
</dbReference>
<evidence type="ECO:0000313" key="2">
    <source>
        <dbReference type="EMBL" id="CZF78681.1"/>
    </source>
</evidence>
<dbReference type="OrthoDB" id="5567366at2"/>
<dbReference type="RefSeq" id="WP_062661323.1">
    <property type="nucleotide sequence ID" value="NZ_FIZX01000001.1"/>
</dbReference>
<dbReference type="InterPro" id="IPR036568">
    <property type="entry name" value="GGCT-like_sf"/>
</dbReference>
<sequence>MYIFGYGSLINAASRQLTGETGIAVPAVVSGLQRHWGHTGSPVMSHLVVKEGEGQCNGVLVRIDDDALEVFDIREAGYQRVPLDSERIQVLEVGFVFDGPVFVYVTDEVIAPCSNHPIAQSYVDTVLAGCLRYSADFAESFITSTYGWSFPRIDDRHSPVYQRVAGVADEDRHMIDLMLVDLPNHIEK</sequence>
<gene>
    <name evidence="2" type="ORF">GCE9029_00991</name>
</gene>
<evidence type="ECO:0000259" key="1">
    <source>
        <dbReference type="Pfam" id="PF06094"/>
    </source>
</evidence>
<dbReference type="Gene3D" id="3.10.490.10">
    <property type="entry name" value="Gamma-glutamyl cyclotransferase-like"/>
    <property type="match status" value="1"/>
</dbReference>
<dbReference type="Pfam" id="PF06094">
    <property type="entry name" value="GGACT"/>
    <property type="match status" value="1"/>
</dbReference>